<dbReference type="AlphaFoldDB" id="A0A917Z6Z4"/>
<organism evidence="2 3">
    <name type="scientific">Bowmanella pacifica</name>
    <dbReference type="NCBI Taxonomy" id="502051"/>
    <lineage>
        <taxon>Bacteria</taxon>
        <taxon>Pseudomonadati</taxon>
        <taxon>Pseudomonadota</taxon>
        <taxon>Gammaproteobacteria</taxon>
        <taxon>Alteromonadales</taxon>
        <taxon>Alteromonadaceae</taxon>
        <taxon>Bowmanella</taxon>
    </lineage>
</organism>
<comment type="caution">
    <text evidence="2">The sequence shown here is derived from an EMBL/GenBank/DDBJ whole genome shotgun (WGS) entry which is preliminary data.</text>
</comment>
<accession>A0A917Z6Z4</accession>
<dbReference type="Pfam" id="PF14345">
    <property type="entry name" value="GDYXXLXY"/>
    <property type="match status" value="1"/>
</dbReference>
<reference evidence="2" key="2">
    <citation type="submission" date="2020-09" db="EMBL/GenBank/DDBJ databases">
        <authorList>
            <person name="Sun Q."/>
            <person name="Zhou Y."/>
        </authorList>
    </citation>
    <scope>NUCLEOTIDE SEQUENCE</scope>
    <source>
        <strain evidence="2">CGMCC 1.7086</strain>
    </source>
</reference>
<gene>
    <name evidence="2" type="ORF">GCM10010982_38470</name>
</gene>
<keyword evidence="1" id="KW-1133">Transmembrane helix</keyword>
<evidence type="ECO:0000313" key="3">
    <source>
        <dbReference type="Proteomes" id="UP000606935"/>
    </source>
</evidence>
<protein>
    <recommendedName>
        <fullName evidence="4">Membrane-anchored protein</fullName>
    </recommendedName>
</protein>
<reference evidence="2" key="1">
    <citation type="journal article" date="2014" name="Int. J. Syst. Evol. Microbiol.">
        <title>Complete genome sequence of Corynebacterium casei LMG S-19264T (=DSM 44701T), isolated from a smear-ripened cheese.</title>
        <authorList>
            <consortium name="US DOE Joint Genome Institute (JGI-PGF)"/>
            <person name="Walter F."/>
            <person name="Albersmeier A."/>
            <person name="Kalinowski J."/>
            <person name="Ruckert C."/>
        </authorList>
    </citation>
    <scope>NUCLEOTIDE SEQUENCE</scope>
    <source>
        <strain evidence="2">CGMCC 1.7086</strain>
    </source>
</reference>
<evidence type="ECO:0000313" key="2">
    <source>
        <dbReference type="EMBL" id="GGO74796.1"/>
    </source>
</evidence>
<dbReference type="InterPro" id="IPR025833">
    <property type="entry name" value="GDYXXLXY"/>
</dbReference>
<evidence type="ECO:0008006" key="4">
    <source>
        <dbReference type="Google" id="ProtNLM"/>
    </source>
</evidence>
<keyword evidence="1" id="KW-0472">Membrane</keyword>
<name>A0A917Z6Z4_9ALTE</name>
<dbReference type="EMBL" id="BMLS01000009">
    <property type="protein sequence ID" value="GGO74796.1"/>
    <property type="molecule type" value="Genomic_DNA"/>
</dbReference>
<keyword evidence="3" id="KW-1185">Reference proteome</keyword>
<keyword evidence="1" id="KW-0812">Transmembrane</keyword>
<proteinExistence type="predicted"/>
<dbReference type="Proteomes" id="UP000606935">
    <property type="component" value="Unassembled WGS sequence"/>
</dbReference>
<dbReference type="RefSeq" id="WP_188699102.1">
    <property type="nucleotide sequence ID" value="NZ_BMLS01000009.1"/>
</dbReference>
<evidence type="ECO:0000256" key="1">
    <source>
        <dbReference type="SAM" id="Phobius"/>
    </source>
</evidence>
<sequence>MNKAQIWLPVVLVAQLLILATIVSKHENIMANGEVVYLRTMPVDPRDIFRGDYVVLDYELVHRAKGLMQENNLRADNVYLNLRTNQRDVANLVSVDSTAPTLGLFVRGFASAFDHSYLPKLQLGIEKYFVEQGAGKELEAIRGEAQSWQTPLEMRVALGSDGTPVITGHRFSPIRTRTRFAEQEDALAQPDAPPQHLEFSIENSRLAPLTLFDDQAHCGFALVHAETLRPVALNRNCSKAVLKRIELFPGDRYQVEIDLSQLQWQAKGQSDPLSLAEVDRAWNGFRLVYQGQVDTPTADAEQILSARFFRRGGVD</sequence>
<feature type="transmembrane region" description="Helical" evidence="1">
    <location>
        <begin position="6"/>
        <end position="23"/>
    </location>
</feature>